<dbReference type="GO" id="GO:0003677">
    <property type="term" value="F:DNA binding"/>
    <property type="evidence" value="ECO:0007669"/>
    <property type="project" value="InterPro"/>
</dbReference>
<gene>
    <name evidence="1" type="ORF">A2997_01150</name>
</gene>
<protein>
    <submittedName>
        <fullName evidence="1">Uncharacterized protein</fullName>
    </submittedName>
</protein>
<name>A0A1F6WQG5_9BACT</name>
<dbReference type="Gene3D" id="2.30.30.110">
    <property type="match status" value="1"/>
</dbReference>
<dbReference type="Proteomes" id="UP000179448">
    <property type="component" value="Unassembled WGS sequence"/>
</dbReference>
<dbReference type="SUPFAM" id="SSF50118">
    <property type="entry name" value="Cell growth inhibitor/plasmid maintenance toxic component"/>
    <property type="match status" value="1"/>
</dbReference>
<dbReference type="EMBL" id="MFUQ01000003">
    <property type="protein sequence ID" value="OGI84090.1"/>
    <property type="molecule type" value="Genomic_DNA"/>
</dbReference>
<proteinExistence type="predicted"/>
<organism evidence="1 2">
    <name type="scientific">Candidatus Nomurabacteria bacterium RIFCSPLOWO2_01_FULL_36_10b</name>
    <dbReference type="NCBI Taxonomy" id="1801766"/>
    <lineage>
        <taxon>Bacteria</taxon>
        <taxon>Candidatus Nomuraibacteriota</taxon>
    </lineage>
</organism>
<dbReference type="AlphaFoldDB" id="A0A1F6WQG5"/>
<dbReference type="InterPro" id="IPR011067">
    <property type="entry name" value="Plasmid_toxin/cell-grow_inhib"/>
</dbReference>
<comment type="caution">
    <text evidence="1">The sequence shown here is derived from an EMBL/GenBank/DDBJ whole genome shotgun (WGS) entry which is preliminary data.</text>
</comment>
<evidence type="ECO:0000313" key="2">
    <source>
        <dbReference type="Proteomes" id="UP000179448"/>
    </source>
</evidence>
<sequence>MKTEITEDKNDILISLYDEWNERKKDIAFPSFRNIYFREGDIWWCSLGLNVGRESYGKGKEFRRPILVFKKLSSDICIILPLSSKEKIGTWFIDVTFQEHKRYVLLYQIRMLHTKRFQRKLGQLDEKGMFRVKEKLEKLLELFLENHHSANAEIDGNTPKVI</sequence>
<dbReference type="InterPro" id="IPR003477">
    <property type="entry name" value="PemK-like"/>
</dbReference>
<dbReference type="STRING" id="1801766.A2997_01150"/>
<evidence type="ECO:0000313" key="1">
    <source>
        <dbReference type="EMBL" id="OGI84090.1"/>
    </source>
</evidence>
<accession>A0A1F6WQG5</accession>
<dbReference type="Pfam" id="PF02452">
    <property type="entry name" value="PemK_toxin"/>
    <property type="match status" value="1"/>
</dbReference>
<reference evidence="1 2" key="1">
    <citation type="journal article" date="2016" name="Nat. Commun.">
        <title>Thousands of microbial genomes shed light on interconnected biogeochemical processes in an aquifer system.</title>
        <authorList>
            <person name="Anantharaman K."/>
            <person name="Brown C.T."/>
            <person name="Hug L.A."/>
            <person name="Sharon I."/>
            <person name="Castelle C.J."/>
            <person name="Probst A.J."/>
            <person name="Thomas B.C."/>
            <person name="Singh A."/>
            <person name="Wilkins M.J."/>
            <person name="Karaoz U."/>
            <person name="Brodie E.L."/>
            <person name="Williams K.H."/>
            <person name="Hubbard S.S."/>
            <person name="Banfield J.F."/>
        </authorList>
    </citation>
    <scope>NUCLEOTIDE SEQUENCE [LARGE SCALE GENOMIC DNA]</scope>
</reference>